<accession>A0A9W6F9I4</accession>
<feature type="compositionally biased region" description="Basic and acidic residues" evidence="1">
    <location>
        <begin position="15"/>
        <end position="26"/>
    </location>
</feature>
<sequence length="132" mass="13642">MACKDPGAPAMVEKALMDPDRPHPRELPLSVTTGRGGSHGHVVANTGVPTREDPTGRGTPIPAQAEFGECNGAAIESAGDKGETVVVDPTASDTRLLAPWVDQLAEQLGRADLAPAGTTIIRGARDKVVEAE</sequence>
<reference evidence="2 3" key="1">
    <citation type="journal article" date="2023" name="Commun. Biol.">
        <title>Reorganization of the ancestral sex-determining regions during the evolution of trioecy in Pleodorina starrii.</title>
        <authorList>
            <person name="Takahashi K."/>
            <person name="Suzuki S."/>
            <person name="Kawai-Toyooka H."/>
            <person name="Yamamoto K."/>
            <person name="Hamaji T."/>
            <person name="Ootsuki R."/>
            <person name="Yamaguchi H."/>
            <person name="Kawachi M."/>
            <person name="Higashiyama T."/>
            <person name="Nozaki H."/>
        </authorList>
    </citation>
    <scope>NUCLEOTIDE SEQUENCE [LARGE SCALE GENOMIC DNA]</scope>
    <source>
        <strain evidence="2 3">NIES-4479</strain>
    </source>
</reference>
<dbReference type="EMBL" id="BRXU01000037">
    <property type="protein sequence ID" value="GLC60676.1"/>
    <property type="molecule type" value="Genomic_DNA"/>
</dbReference>
<comment type="caution">
    <text evidence="2">The sequence shown here is derived from an EMBL/GenBank/DDBJ whole genome shotgun (WGS) entry which is preliminary data.</text>
</comment>
<evidence type="ECO:0000256" key="1">
    <source>
        <dbReference type="SAM" id="MobiDB-lite"/>
    </source>
</evidence>
<name>A0A9W6F9I4_9CHLO</name>
<proteinExistence type="predicted"/>
<protein>
    <submittedName>
        <fullName evidence="2">Uncharacterized protein</fullName>
    </submittedName>
</protein>
<evidence type="ECO:0000313" key="2">
    <source>
        <dbReference type="EMBL" id="GLC60676.1"/>
    </source>
</evidence>
<keyword evidence="3" id="KW-1185">Reference proteome</keyword>
<dbReference type="Proteomes" id="UP001165080">
    <property type="component" value="Unassembled WGS sequence"/>
</dbReference>
<dbReference type="AlphaFoldDB" id="A0A9W6F9I4"/>
<evidence type="ECO:0000313" key="3">
    <source>
        <dbReference type="Proteomes" id="UP001165080"/>
    </source>
</evidence>
<organism evidence="2 3">
    <name type="scientific">Pleodorina starrii</name>
    <dbReference type="NCBI Taxonomy" id="330485"/>
    <lineage>
        <taxon>Eukaryota</taxon>
        <taxon>Viridiplantae</taxon>
        <taxon>Chlorophyta</taxon>
        <taxon>core chlorophytes</taxon>
        <taxon>Chlorophyceae</taxon>
        <taxon>CS clade</taxon>
        <taxon>Chlamydomonadales</taxon>
        <taxon>Volvocaceae</taxon>
        <taxon>Pleodorina</taxon>
    </lineage>
</organism>
<gene>
    <name evidence="2" type="primary">PLESTB002635</name>
    <name evidence="2" type="ORF">PLESTB_001656900</name>
</gene>
<feature type="region of interest" description="Disordered" evidence="1">
    <location>
        <begin position="14"/>
        <end position="63"/>
    </location>
</feature>